<dbReference type="EMBL" id="DYVT01000110">
    <property type="protein sequence ID" value="HJF68539.1"/>
    <property type="molecule type" value="Genomic_DNA"/>
</dbReference>
<keyword evidence="2" id="KW-1133">Transmembrane helix</keyword>
<feature type="region of interest" description="Disordered" evidence="1">
    <location>
        <begin position="43"/>
        <end position="104"/>
    </location>
</feature>
<feature type="compositionally biased region" description="Basic and acidic residues" evidence="1">
    <location>
        <begin position="89"/>
        <end position="104"/>
    </location>
</feature>
<organism evidence="3 4">
    <name type="scientific">Staphylococcus kloosii</name>
    <dbReference type="NCBI Taxonomy" id="29384"/>
    <lineage>
        <taxon>Bacteria</taxon>
        <taxon>Bacillati</taxon>
        <taxon>Bacillota</taxon>
        <taxon>Bacilli</taxon>
        <taxon>Bacillales</taxon>
        <taxon>Staphylococcaceae</taxon>
        <taxon>Staphylococcus</taxon>
    </lineage>
</organism>
<sequence length="221" mass="25146">MKTNNQSFTQKVKEWIKAHKVASTFIAIAVIIFAFAIDSNNQEQQEKENKQVVEQSEKQHAKEDKAKEEKADEVEVDNEEVANAENDVEEVKTDVEENKQDDELSDEFRTHASNYLDQVAISYMTLGDLQTATTESEMMSIIKDGQAEYNKSNQHYTQIDPQNEKEQEVFEQISKIDGLTSRALMNVEAGLNDYDTELIELATEDIEEAGQIATEIESEVE</sequence>
<dbReference type="AlphaFoldDB" id="A0A921KWF0"/>
<reference evidence="3" key="1">
    <citation type="journal article" date="2021" name="PeerJ">
        <title>Extensive microbial diversity within the chicken gut microbiome revealed by metagenomics and culture.</title>
        <authorList>
            <person name="Gilroy R."/>
            <person name="Ravi A."/>
            <person name="Getino M."/>
            <person name="Pursley I."/>
            <person name="Horton D.L."/>
            <person name="Alikhan N.F."/>
            <person name="Baker D."/>
            <person name="Gharbi K."/>
            <person name="Hall N."/>
            <person name="Watson M."/>
            <person name="Adriaenssens E.M."/>
            <person name="Foster-Nyarko E."/>
            <person name="Jarju S."/>
            <person name="Secka A."/>
            <person name="Antonio M."/>
            <person name="Oren A."/>
            <person name="Chaudhuri R.R."/>
            <person name="La Ragione R."/>
            <person name="Hildebrand F."/>
            <person name="Pallen M.J."/>
        </authorList>
    </citation>
    <scope>NUCLEOTIDE SEQUENCE</scope>
    <source>
        <strain evidence="3">CHK149-3286</strain>
    </source>
</reference>
<feature type="transmembrane region" description="Helical" evidence="2">
    <location>
        <begin position="21"/>
        <end position="37"/>
    </location>
</feature>
<keyword evidence="2" id="KW-0812">Transmembrane</keyword>
<name>A0A921KWF0_9STAP</name>
<proteinExistence type="predicted"/>
<protein>
    <submittedName>
        <fullName evidence="3">Uncharacterized protein</fullName>
    </submittedName>
</protein>
<dbReference type="RefSeq" id="WP_278675873.1">
    <property type="nucleotide sequence ID" value="NZ_DYVT01000110.1"/>
</dbReference>
<reference evidence="3" key="2">
    <citation type="submission" date="2021-09" db="EMBL/GenBank/DDBJ databases">
        <authorList>
            <person name="Gilroy R."/>
        </authorList>
    </citation>
    <scope>NUCLEOTIDE SEQUENCE</scope>
    <source>
        <strain evidence="3">CHK149-3286</strain>
    </source>
</reference>
<comment type="caution">
    <text evidence="3">The sequence shown here is derived from an EMBL/GenBank/DDBJ whole genome shotgun (WGS) entry which is preliminary data.</text>
</comment>
<dbReference type="Proteomes" id="UP000706163">
    <property type="component" value="Unassembled WGS sequence"/>
</dbReference>
<keyword evidence="2" id="KW-0472">Membrane</keyword>
<feature type="compositionally biased region" description="Acidic residues" evidence="1">
    <location>
        <begin position="71"/>
        <end position="88"/>
    </location>
</feature>
<feature type="compositionally biased region" description="Basic and acidic residues" evidence="1">
    <location>
        <begin position="44"/>
        <end position="70"/>
    </location>
</feature>
<evidence type="ECO:0000313" key="3">
    <source>
        <dbReference type="EMBL" id="HJF68539.1"/>
    </source>
</evidence>
<evidence type="ECO:0000256" key="1">
    <source>
        <dbReference type="SAM" id="MobiDB-lite"/>
    </source>
</evidence>
<gene>
    <name evidence="3" type="ORF">K8V85_09540</name>
</gene>
<accession>A0A921KWF0</accession>
<evidence type="ECO:0000256" key="2">
    <source>
        <dbReference type="SAM" id="Phobius"/>
    </source>
</evidence>
<evidence type="ECO:0000313" key="4">
    <source>
        <dbReference type="Proteomes" id="UP000706163"/>
    </source>
</evidence>